<dbReference type="SUPFAM" id="SSF103473">
    <property type="entry name" value="MFS general substrate transporter"/>
    <property type="match status" value="1"/>
</dbReference>
<keyword evidence="8" id="KW-1185">Reference proteome</keyword>
<gene>
    <name evidence="7" type="ORF">SAMN06296028_1202</name>
</gene>
<dbReference type="InterPro" id="IPR020846">
    <property type="entry name" value="MFS_dom"/>
</dbReference>
<dbReference type="AlphaFoldDB" id="A0A1X7E374"/>
<evidence type="ECO:0000256" key="5">
    <source>
        <dbReference type="SAM" id="Phobius"/>
    </source>
</evidence>
<dbReference type="InterPro" id="IPR036259">
    <property type="entry name" value="MFS_trans_sf"/>
</dbReference>
<reference evidence="8" key="1">
    <citation type="submission" date="2017-04" db="EMBL/GenBank/DDBJ databases">
        <authorList>
            <person name="Varghese N."/>
            <person name="Submissions S."/>
        </authorList>
    </citation>
    <scope>NUCLEOTIDE SEQUENCE [LARGE SCALE GENOMIC DNA]</scope>
    <source>
        <strain evidence="8">NIO-1021</strain>
    </source>
</reference>
<protein>
    <recommendedName>
        <fullName evidence="6">Major facilitator superfamily (MFS) profile domain-containing protein</fullName>
    </recommendedName>
</protein>
<dbReference type="GO" id="GO:0005886">
    <property type="term" value="C:plasma membrane"/>
    <property type="evidence" value="ECO:0007669"/>
    <property type="project" value="UniProtKB-SubCell"/>
</dbReference>
<evidence type="ECO:0000259" key="6">
    <source>
        <dbReference type="PROSITE" id="PS50850"/>
    </source>
</evidence>
<dbReference type="GO" id="GO:0022857">
    <property type="term" value="F:transmembrane transporter activity"/>
    <property type="evidence" value="ECO:0007669"/>
    <property type="project" value="InterPro"/>
</dbReference>
<feature type="transmembrane region" description="Helical" evidence="5">
    <location>
        <begin position="35"/>
        <end position="54"/>
    </location>
</feature>
<keyword evidence="4 5" id="KW-0472">Membrane</keyword>
<evidence type="ECO:0000256" key="4">
    <source>
        <dbReference type="ARBA" id="ARBA00023136"/>
    </source>
</evidence>
<dbReference type="Proteomes" id="UP000192929">
    <property type="component" value="Unassembled WGS sequence"/>
</dbReference>
<feature type="domain" description="Major facilitator superfamily (MFS) profile" evidence="6">
    <location>
        <begin position="1"/>
        <end position="59"/>
    </location>
</feature>
<evidence type="ECO:0000256" key="1">
    <source>
        <dbReference type="ARBA" id="ARBA00004651"/>
    </source>
</evidence>
<comment type="subcellular location">
    <subcellularLocation>
        <location evidence="1">Cell membrane</location>
        <topology evidence="1">Multi-pass membrane protein</topology>
    </subcellularLocation>
</comment>
<organism evidence="7 8">
    <name type="scientific">Kocuria marina subsp. indica</name>
    <dbReference type="NCBI Taxonomy" id="1049583"/>
    <lineage>
        <taxon>Bacteria</taxon>
        <taxon>Bacillati</taxon>
        <taxon>Actinomycetota</taxon>
        <taxon>Actinomycetes</taxon>
        <taxon>Micrococcales</taxon>
        <taxon>Micrococcaceae</taxon>
        <taxon>Kocuria</taxon>
    </lineage>
</organism>
<evidence type="ECO:0000313" key="8">
    <source>
        <dbReference type="Proteomes" id="UP000192929"/>
    </source>
</evidence>
<accession>A0A1X7E374</accession>
<dbReference type="Gene3D" id="1.20.1250.20">
    <property type="entry name" value="MFS general substrate transporter like domains"/>
    <property type="match status" value="1"/>
</dbReference>
<evidence type="ECO:0000256" key="2">
    <source>
        <dbReference type="ARBA" id="ARBA00022692"/>
    </source>
</evidence>
<dbReference type="RefSeq" id="WP_085108364.1">
    <property type="nucleotide sequence ID" value="NZ_FXAC01000020.1"/>
</dbReference>
<sequence>MPPAWPGDSGSGRLSGIFGPLIGGWLLAANLGGATAFYIFGAVALFGALVTILVPRQRTVEQAKATAEEILETQDIRGSATDIPVTDRV</sequence>
<evidence type="ECO:0000256" key="3">
    <source>
        <dbReference type="ARBA" id="ARBA00022989"/>
    </source>
</evidence>
<keyword evidence="3 5" id="KW-1133">Transmembrane helix</keyword>
<evidence type="ECO:0000313" key="7">
    <source>
        <dbReference type="EMBL" id="SMF26356.1"/>
    </source>
</evidence>
<name>A0A1X7E374_9MICC</name>
<dbReference type="PROSITE" id="PS50850">
    <property type="entry name" value="MFS"/>
    <property type="match status" value="1"/>
</dbReference>
<proteinExistence type="predicted"/>
<dbReference type="EMBL" id="FXAC01000020">
    <property type="protein sequence ID" value="SMF26356.1"/>
    <property type="molecule type" value="Genomic_DNA"/>
</dbReference>
<keyword evidence="2 5" id="KW-0812">Transmembrane</keyword>